<proteinExistence type="predicted"/>
<gene>
    <name evidence="2" type="ORF">EYB53_021115</name>
</gene>
<reference evidence="2 3" key="1">
    <citation type="submission" date="2021-03" db="EMBL/GenBank/DDBJ databases">
        <authorList>
            <person name="Grouzdev D.S."/>
        </authorList>
    </citation>
    <scope>NUCLEOTIDE SEQUENCE [LARGE SCALE GENOMIC DNA]</scope>
    <source>
        <strain evidence="2 3">M50-1</strain>
    </source>
</reference>
<accession>A0ABS4DFM7</accession>
<dbReference type="Proteomes" id="UP001193081">
    <property type="component" value="Unassembled WGS sequence"/>
</dbReference>
<protein>
    <submittedName>
        <fullName evidence="2">Uncharacterized protein</fullName>
    </submittedName>
</protein>
<dbReference type="RefSeq" id="WP_135480766.1">
    <property type="nucleotide sequence ID" value="NZ_SIJK02000060.1"/>
</dbReference>
<organism evidence="2 3">
    <name type="scientific">Candidatus Chloroploca mongolica</name>
    <dbReference type="NCBI Taxonomy" id="2528176"/>
    <lineage>
        <taxon>Bacteria</taxon>
        <taxon>Bacillati</taxon>
        <taxon>Chloroflexota</taxon>
        <taxon>Chloroflexia</taxon>
        <taxon>Chloroflexales</taxon>
        <taxon>Chloroflexineae</taxon>
        <taxon>Oscillochloridaceae</taxon>
        <taxon>Candidatus Chloroploca</taxon>
    </lineage>
</organism>
<evidence type="ECO:0000256" key="1">
    <source>
        <dbReference type="SAM" id="SignalP"/>
    </source>
</evidence>
<evidence type="ECO:0000313" key="2">
    <source>
        <dbReference type="EMBL" id="MBP1468225.1"/>
    </source>
</evidence>
<evidence type="ECO:0000313" key="3">
    <source>
        <dbReference type="Proteomes" id="UP001193081"/>
    </source>
</evidence>
<feature type="chain" id="PRO_5046309170" evidence="1">
    <location>
        <begin position="20"/>
        <end position="380"/>
    </location>
</feature>
<name>A0ABS4DFM7_9CHLR</name>
<dbReference type="EMBL" id="SIJK02000060">
    <property type="protein sequence ID" value="MBP1468225.1"/>
    <property type="molecule type" value="Genomic_DNA"/>
</dbReference>
<keyword evidence="1" id="KW-0732">Signal</keyword>
<feature type="signal peptide" evidence="1">
    <location>
        <begin position="1"/>
        <end position="19"/>
    </location>
</feature>
<comment type="caution">
    <text evidence="2">The sequence shown here is derived from an EMBL/GenBank/DDBJ whole genome shotgun (WGS) entry which is preliminary data.</text>
</comment>
<keyword evidence="3" id="KW-1185">Reference proteome</keyword>
<sequence>MQRLIATLCLILVAFIALAAIPAAPATAQAGERCFAETNLCISGAMRTYWERGGGLPVFGLPITPQSVELVEGQPLQAQWFERDRLEIQPDGRVTTGRLGVERLAQMGTPWQPGSTTTAEPGCAAFAETGHQVCGAFHSYWRTNGGLERFGLPVTGAFTIELEGRPYTVQFFERRRFELHPDIGPNAVLLGLLGTEVRANAAPTQPISFSGSGQQVTAEFALPAHFTQITFSHDGQRNFIVWAYPSSGSEELLANTIGAYNGTTLLTGAPGDRVYLGVQADGAWTVQISAVGFDNRAVSFSGRGDAVSPLFTPPAQGPQPYAFSHDGQRNFVVWLRCADRDHLAQNTIGHASGTAVVRFERGPCLWEVRGDGNWSITPAR</sequence>